<keyword evidence="2" id="KW-1185">Reference proteome</keyword>
<dbReference type="EMBL" id="MU394398">
    <property type="protein sequence ID" value="KAI6081351.1"/>
    <property type="molecule type" value="Genomic_DNA"/>
</dbReference>
<proteinExistence type="predicted"/>
<reference evidence="1 2" key="1">
    <citation type="journal article" date="2022" name="New Phytol.">
        <title>Ecological generalism drives hyperdiversity of secondary metabolite gene clusters in xylarialean endophytes.</title>
        <authorList>
            <person name="Franco M.E.E."/>
            <person name="Wisecaver J.H."/>
            <person name="Arnold A.E."/>
            <person name="Ju Y.M."/>
            <person name="Slot J.C."/>
            <person name="Ahrendt S."/>
            <person name="Moore L.P."/>
            <person name="Eastman K.E."/>
            <person name="Scott K."/>
            <person name="Konkel Z."/>
            <person name="Mondo S.J."/>
            <person name="Kuo A."/>
            <person name="Hayes R.D."/>
            <person name="Haridas S."/>
            <person name="Andreopoulos B."/>
            <person name="Riley R."/>
            <person name="LaButti K."/>
            <person name="Pangilinan J."/>
            <person name="Lipzen A."/>
            <person name="Amirebrahimi M."/>
            <person name="Yan J."/>
            <person name="Adam C."/>
            <person name="Keymanesh K."/>
            <person name="Ng V."/>
            <person name="Louie K."/>
            <person name="Northen T."/>
            <person name="Drula E."/>
            <person name="Henrissat B."/>
            <person name="Hsieh H.M."/>
            <person name="Youens-Clark K."/>
            <person name="Lutzoni F."/>
            <person name="Miadlikowska J."/>
            <person name="Eastwood D.C."/>
            <person name="Hamelin R.C."/>
            <person name="Grigoriev I.V."/>
            <person name="U'Ren J.M."/>
        </authorList>
    </citation>
    <scope>NUCLEOTIDE SEQUENCE [LARGE SCALE GENOMIC DNA]</scope>
    <source>
        <strain evidence="1 2">ER1909</strain>
    </source>
</reference>
<comment type="caution">
    <text evidence="1">The sequence shown here is derived from an EMBL/GenBank/DDBJ whole genome shotgun (WGS) entry which is preliminary data.</text>
</comment>
<protein>
    <submittedName>
        <fullName evidence="1">Uncharacterized protein</fullName>
    </submittedName>
</protein>
<organism evidence="1 2">
    <name type="scientific">Hypoxylon rubiginosum</name>
    <dbReference type="NCBI Taxonomy" id="110542"/>
    <lineage>
        <taxon>Eukaryota</taxon>
        <taxon>Fungi</taxon>
        <taxon>Dikarya</taxon>
        <taxon>Ascomycota</taxon>
        <taxon>Pezizomycotina</taxon>
        <taxon>Sordariomycetes</taxon>
        <taxon>Xylariomycetidae</taxon>
        <taxon>Xylariales</taxon>
        <taxon>Hypoxylaceae</taxon>
        <taxon>Hypoxylon</taxon>
    </lineage>
</organism>
<accession>A0ACC0CLW6</accession>
<gene>
    <name evidence="1" type="ORF">F4821DRAFT_264977</name>
</gene>
<evidence type="ECO:0000313" key="2">
    <source>
        <dbReference type="Proteomes" id="UP001497680"/>
    </source>
</evidence>
<dbReference type="Proteomes" id="UP001497680">
    <property type="component" value="Unassembled WGS sequence"/>
</dbReference>
<evidence type="ECO:0000313" key="1">
    <source>
        <dbReference type="EMBL" id="KAI6081351.1"/>
    </source>
</evidence>
<sequence length="327" mass="37729">MPNAIENGGLSVVQQQVSYKRLRNHKDILSNPLPVVQYYKSVSAQEFERTIGDGHVDLDMTLYREDVMESLAASQSWQSMWKLMLYVFGCSPWDLESWGLRLSLREKEKVAKLLGRLLPHPVWECRVDVLRYLLRKTILYRCKSNVEPLGPLAPGIANVLLNPNRLGRVDRANTALEMWHESTPRTNHNIDQLLTEISNKAAELSLRPQSTNLLILEPADVMMVSDALDTLYVFTVDQYWDSFVRHHLNWPNDMAPHDAETTLRWDKASLSEKVERMNLGEPDIPLKEREHNEELAYWKSSDCDYGAAKLVNWGNEVDGFYFLDIDD</sequence>
<name>A0ACC0CLW6_9PEZI</name>